<dbReference type="InterPro" id="IPR044081">
    <property type="entry name" value="DUF5776"/>
</dbReference>
<dbReference type="Pfam" id="PF00535">
    <property type="entry name" value="Glycos_transf_2"/>
    <property type="match status" value="1"/>
</dbReference>
<proteinExistence type="inferred from homology"/>
<dbReference type="EMBL" id="LR962863">
    <property type="protein sequence ID" value="CAD7358786.1"/>
    <property type="molecule type" value="Genomic_DNA"/>
</dbReference>
<feature type="domain" description="Glycosyltransferase 2-like" evidence="2">
    <location>
        <begin position="6"/>
        <end position="133"/>
    </location>
</feature>
<dbReference type="GO" id="GO:0050501">
    <property type="term" value="F:hyaluronan synthase activity"/>
    <property type="evidence" value="ECO:0007669"/>
    <property type="project" value="UniProtKB-EC"/>
</dbReference>
<dbReference type="RefSeq" id="WP_126496062.1">
    <property type="nucleotide sequence ID" value="NZ_LR962863.1"/>
</dbReference>
<dbReference type="EMBL" id="UHEF01000001">
    <property type="protein sequence ID" value="SUM86740.1"/>
    <property type="molecule type" value="Genomic_DNA"/>
</dbReference>
<comment type="similarity">
    <text evidence="1">Belongs to the glycosyltransferase 2 family.</text>
</comment>
<dbReference type="SUPFAM" id="SSF53448">
    <property type="entry name" value="Nucleotide-diphospho-sugar transferases"/>
    <property type="match status" value="1"/>
</dbReference>
<feature type="domain" description="DUF5776" evidence="3">
    <location>
        <begin position="479"/>
        <end position="544"/>
    </location>
</feature>
<reference evidence="4 6" key="2">
    <citation type="submission" date="2020-11" db="EMBL/GenBank/DDBJ databases">
        <authorList>
            <consortium name="Pathogen Informatics"/>
        </authorList>
    </citation>
    <scope>NUCLEOTIDE SEQUENCE [LARGE SCALE GENOMIC DNA]</scope>
    <source>
        <strain evidence="4 6">NCTC12218</strain>
    </source>
</reference>
<dbReference type="Pfam" id="PF19087">
    <property type="entry name" value="DUF5776"/>
    <property type="match status" value="2"/>
</dbReference>
<dbReference type="Gene3D" id="3.90.550.10">
    <property type="entry name" value="Spore Coat Polysaccharide Biosynthesis Protein SpsA, Chain A"/>
    <property type="match status" value="1"/>
</dbReference>
<dbReference type="InterPro" id="IPR001173">
    <property type="entry name" value="Glyco_trans_2-like"/>
</dbReference>
<protein>
    <submittedName>
        <fullName evidence="5">Putative glycosyl transferase</fullName>
        <ecNumber evidence="5">2.4.1.212</ecNumber>
    </submittedName>
</protein>
<dbReference type="AlphaFoldDB" id="A0A7Z7QN41"/>
<evidence type="ECO:0000313" key="5">
    <source>
        <dbReference type="EMBL" id="SUM86740.1"/>
    </source>
</evidence>
<keyword evidence="5" id="KW-0328">Glycosyltransferase</keyword>
<dbReference type="InterPro" id="IPR029044">
    <property type="entry name" value="Nucleotide-diphossugar_trans"/>
</dbReference>
<gene>
    <name evidence="5" type="primary">hyaD</name>
    <name evidence="5" type="ORF">NCTC12218_00370</name>
</gene>
<sequence length="624" mass="71908">MGELVSIVISVYNKAEFIEKCLDSLVRLDFKKDEMEVIVVDDCSTDNSVELIKKYVERYHFIHLIELDTNSGGPSEPRNIGIKAANGKYIAILDADDWLDDKGFPSLVKSLDENHDDIGFGQIYKHTNNKVQKVALFASYKEDQHLVPYSIEKIFRSVGPPGKVFKKSLVIDHNIEFKHRKYGEDKLFFSELISKAQTATMTPVGVYHTNRYQENVSLVKQTSVYEKAVINLEILKEVVNLDIPKAALKAICARFVELDFMRRMFHTKTFVKSLSRKDYYQIFDEAVSIIEQKGFTIPQLLTMDVYRMLYDAYKTYDKEIFEQLLETLVHQSSQSLFIENGQVYQALYVNQHHFKNLPIECYPVYLGTRRINGEDYEWIHLLRGEKVEIKDVLAVEINNAAHAKSLNFQLDNDVIAIKTKDLASMASYNINLKIKFNGYEETLVNASYPTHQQDRVMKRQNFKVEFQNKKGASSSSNSYFKENPKRVVTIKKIKRYEDKDFKKPISDVEPGTAFYISKIVASSNDTPRLQTVEGEVITANQKFVEQLNKIDEQYYTEVPKTVEIIKACYLYDSRSFKKEPIDSLKPGDTLTIEQIIYTANQTPRLKTTTGAYLTANKQFVKAIS</sequence>
<keyword evidence="5" id="KW-0808">Transferase</keyword>
<dbReference type="PANTHER" id="PTHR22916">
    <property type="entry name" value="GLYCOSYLTRANSFERASE"/>
    <property type="match status" value="1"/>
</dbReference>
<evidence type="ECO:0000259" key="2">
    <source>
        <dbReference type="Pfam" id="PF00535"/>
    </source>
</evidence>
<evidence type="ECO:0000256" key="1">
    <source>
        <dbReference type="ARBA" id="ARBA00006739"/>
    </source>
</evidence>
<evidence type="ECO:0000313" key="4">
    <source>
        <dbReference type="EMBL" id="CAD7358786.1"/>
    </source>
</evidence>
<reference evidence="5" key="1">
    <citation type="submission" date="2018-06" db="EMBL/GenBank/DDBJ databases">
        <authorList>
            <consortium name="Pathogen Informatics"/>
            <person name="Doyle S."/>
        </authorList>
    </citation>
    <scope>NUCLEOTIDE SEQUENCE [LARGE SCALE GENOMIC DNA]</scope>
    <source>
        <strain evidence="5">NCTC12218</strain>
    </source>
</reference>
<evidence type="ECO:0000259" key="3">
    <source>
        <dbReference type="Pfam" id="PF19087"/>
    </source>
</evidence>
<dbReference type="EC" id="2.4.1.212" evidence="5"/>
<dbReference type="PANTHER" id="PTHR22916:SF3">
    <property type="entry name" value="UDP-GLCNAC:BETAGAL BETA-1,3-N-ACETYLGLUCOSAMINYLTRANSFERASE-LIKE PROTEIN 1"/>
    <property type="match status" value="1"/>
</dbReference>
<accession>A0A7Z7QN41</accession>
<name>A0A7Z7QN41_STASC</name>
<feature type="domain" description="DUF5776" evidence="3">
    <location>
        <begin position="554"/>
        <end position="620"/>
    </location>
</feature>
<dbReference type="Proteomes" id="UP000264146">
    <property type="component" value="Chromosome"/>
</dbReference>
<dbReference type="CDD" id="cd00761">
    <property type="entry name" value="Glyco_tranf_GTA_type"/>
    <property type="match status" value="1"/>
</dbReference>
<evidence type="ECO:0000313" key="6">
    <source>
        <dbReference type="Proteomes" id="UP000264146"/>
    </source>
</evidence>
<organism evidence="5">
    <name type="scientific">Staphylococcus schleiferi</name>
    <dbReference type="NCBI Taxonomy" id="1295"/>
    <lineage>
        <taxon>Bacteria</taxon>
        <taxon>Bacillati</taxon>
        <taxon>Bacillota</taxon>
        <taxon>Bacilli</taxon>
        <taxon>Bacillales</taxon>
        <taxon>Staphylococcaceae</taxon>
        <taxon>Staphylococcus</taxon>
    </lineage>
</organism>